<accession>A0AAE3XMU6</accession>
<keyword evidence="3" id="KW-1185">Reference proteome</keyword>
<evidence type="ECO:0000313" key="2">
    <source>
        <dbReference type="EMBL" id="MDR6238666.1"/>
    </source>
</evidence>
<protein>
    <submittedName>
        <fullName evidence="2">Sugar lactone lactonase YvrE</fullName>
    </submittedName>
</protein>
<dbReference type="InterPro" id="IPR011042">
    <property type="entry name" value="6-blade_b-propeller_TolB-like"/>
</dbReference>
<dbReference type="AlphaFoldDB" id="A0AAE3XMU6"/>
<organism evidence="2 3">
    <name type="scientific">Aureibacter tunicatorum</name>
    <dbReference type="NCBI Taxonomy" id="866807"/>
    <lineage>
        <taxon>Bacteria</taxon>
        <taxon>Pseudomonadati</taxon>
        <taxon>Bacteroidota</taxon>
        <taxon>Cytophagia</taxon>
        <taxon>Cytophagales</taxon>
        <taxon>Persicobacteraceae</taxon>
        <taxon>Aureibacter</taxon>
    </lineage>
</organism>
<feature type="chain" id="PRO_5041946232" evidence="1">
    <location>
        <begin position="24"/>
        <end position="342"/>
    </location>
</feature>
<dbReference type="InterPro" id="IPR053224">
    <property type="entry name" value="Sensory_adhesion_molecule"/>
</dbReference>
<feature type="signal peptide" evidence="1">
    <location>
        <begin position="1"/>
        <end position="23"/>
    </location>
</feature>
<proteinExistence type="predicted"/>
<dbReference type="Proteomes" id="UP001185092">
    <property type="component" value="Unassembled WGS sequence"/>
</dbReference>
<comment type="caution">
    <text evidence="2">The sequence shown here is derived from an EMBL/GenBank/DDBJ whole genome shotgun (WGS) entry which is preliminary data.</text>
</comment>
<dbReference type="EMBL" id="JAVDQD010000002">
    <property type="protein sequence ID" value="MDR6238666.1"/>
    <property type="molecule type" value="Genomic_DNA"/>
</dbReference>
<dbReference type="PROSITE" id="PS51257">
    <property type="entry name" value="PROKAR_LIPOPROTEIN"/>
    <property type="match status" value="1"/>
</dbReference>
<dbReference type="RefSeq" id="WP_309938174.1">
    <property type="nucleotide sequence ID" value="NZ_AP025305.1"/>
</dbReference>
<dbReference type="PANTHER" id="PTHR31460">
    <property type="match status" value="1"/>
</dbReference>
<dbReference type="SUPFAM" id="SSF63829">
    <property type="entry name" value="Calcium-dependent phosphotriesterase"/>
    <property type="match status" value="1"/>
</dbReference>
<reference evidence="2" key="1">
    <citation type="submission" date="2023-07" db="EMBL/GenBank/DDBJ databases">
        <title>Genomic Encyclopedia of Type Strains, Phase IV (KMG-IV): sequencing the most valuable type-strain genomes for metagenomic binning, comparative biology and taxonomic classification.</title>
        <authorList>
            <person name="Goeker M."/>
        </authorList>
    </citation>
    <scope>NUCLEOTIDE SEQUENCE</scope>
    <source>
        <strain evidence="2">DSM 26174</strain>
    </source>
</reference>
<evidence type="ECO:0000256" key="1">
    <source>
        <dbReference type="SAM" id="SignalP"/>
    </source>
</evidence>
<sequence>MRKKLLGLASVFLLGSMSSCWHVGDPWNGGHPTQNVSIDTVDVQQIVLEKENLFPEGIAYDLESKQVFLSAYKEGAIYSYDHKGQLVKVFESDLMISPGGVKIDQKRNLMYVAVGAIGVSDKYANAENGALTALAVYDLKTKEQVNWIDLTSLGELPCYGNDICLDQYGNVYMTDSQRPVVYKISKEGEAEVLAQSDQFSGFPFNLNGITYHPDGFILTVQMGSGILFKIDTETGSVAEVAHDTDLRGGDGINLINENQLIVAQAYEVQEDGSWSLGALKMLETDNDWSSASMTFKTTKGMNGPTNTEVINDNLLVVQSYIGSKLFAGQSQSQFEITKYKLK</sequence>
<evidence type="ECO:0000313" key="3">
    <source>
        <dbReference type="Proteomes" id="UP001185092"/>
    </source>
</evidence>
<gene>
    <name evidence="2" type="ORF">HNQ88_001703</name>
</gene>
<keyword evidence="1" id="KW-0732">Signal</keyword>
<dbReference type="Gene3D" id="2.120.10.30">
    <property type="entry name" value="TolB, C-terminal domain"/>
    <property type="match status" value="1"/>
</dbReference>
<name>A0AAE3XMU6_9BACT</name>
<dbReference type="PANTHER" id="PTHR31460:SF3">
    <property type="entry name" value="MESOCENTIN"/>
    <property type="match status" value="1"/>
</dbReference>